<sequence length="191" mass="22036">MAKVTTEQKIQTAFLQMLKSTRYDQIKVSQLAKAAGISRGTFYTYYDSIYDLLSDVENSLFNELPQMTVPIGNLADSQKIHDLLIVKLTHIQQHFPTLKLLMGPNGDPYFQYQLGRFFLPMAQEYEHALTHPNNSIELALLNEATNGARMSIIHWWIYHPDAISIDELADFLRRFIQQIMVLSQKEDVKKS</sequence>
<dbReference type="AlphaFoldDB" id="A0AAU7C1X8"/>
<evidence type="ECO:0000256" key="2">
    <source>
        <dbReference type="PROSITE-ProRule" id="PRU00335"/>
    </source>
</evidence>
<feature type="DNA-binding region" description="H-T-H motif" evidence="2">
    <location>
        <begin position="27"/>
        <end position="46"/>
    </location>
</feature>
<dbReference type="InterPro" id="IPR001647">
    <property type="entry name" value="HTH_TetR"/>
</dbReference>
<keyword evidence="1 2" id="KW-0238">DNA-binding</keyword>
<dbReference type="PROSITE" id="PS50977">
    <property type="entry name" value="HTH_TETR_2"/>
    <property type="match status" value="1"/>
</dbReference>
<dbReference type="Gene3D" id="1.10.357.10">
    <property type="entry name" value="Tetracycline Repressor, domain 2"/>
    <property type="match status" value="1"/>
</dbReference>
<feature type="domain" description="HTH tetR-type" evidence="3">
    <location>
        <begin position="4"/>
        <end position="64"/>
    </location>
</feature>
<dbReference type="RefSeq" id="WP_347980372.1">
    <property type="nucleotide sequence ID" value="NZ_CP154878.1"/>
</dbReference>
<dbReference type="EMBL" id="CP154878">
    <property type="protein sequence ID" value="XBG95385.1"/>
    <property type="molecule type" value="Genomic_DNA"/>
</dbReference>
<dbReference type="InterPro" id="IPR009057">
    <property type="entry name" value="Homeodomain-like_sf"/>
</dbReference>
<dbReference type="InterPro" id="IPR050624">
    <property type="entry name" value="HTH-type_Tx_Regulator"/>
</dbReference>
<dbReference type="KEGG" id="lalo:ABC765_10140"/>
<dbReference type="PANTHER" id="PTHR43479:SF7">
    <property type="entry name" value="TETR-FAMILY TRANSCRIPTIONAL REGULATOR"/>
    <property type="match status" value="1"/>
</dbReference>
<accession>A0AAU7C1X8</accession>
<protein>
    <submittedName>
        <fullName evidence="4">TetR/AcrR family transcriptional regulator</fullName>
    </submittedName>
</protein>
<evidence type="ECO:0000259" key="3">
    <source>
        <dbReference type="PROSITE" id="PS50977"/>
    </source>
</evidence>
<organism evidence="4">
    <name type="scientific">Limosilactobacillus allomucosae</name>
    <dbReference type="NCBI Taxonomy" id="3142938"/>
    <lineage>
        <taxon>Bacteria</taxon>
        <taxon>Bacillati</taxon>
        <taxon>Bacillota</taxon>
        <taxon>Bacilli</taxon>
        <taxon>Lactobacillales</taxon>
        <taxon>Lactobacillaceae</taxon>
        <taxon>Limosilactobacillus</taxon>
    </lineage>
</organism>
<dbReference type="PANTHER" id="PTHR43479">
    <property type="entry name" value="ACREF/ENVCD OPERON REPRESSOR-RELATED"/>
    <property type="match status" value="1"/>
</dbReference>
<dbReference type="Pfam" id="PF00440">
    <property type="entry name" value="TetR_N"/>
    <property type="match status" value="1"/>
</dbReference>
<dbReference type="GO" id="GO:0003677">
    <property type="term" value="F:DNA binding"/>
    <property type="evidence" value="ECO:0007669"/>
    <property type="project" value="UniProtKB-UniRule"/>
</dbReference>
<gene>
    <name evidence="4" type="ORF">ABC765_10140</name>
</gene>
<evidence type="ECO:0000313" key="4">
    <source>
        <dbReference type="EMBL" id="XBG95385.1"/>
    </source>
</evidence>
<name>A0AAU7C1X8_9LACO</name>
<evidence type="ECO:0000256" key="1">
    <source>
        <dbReference type="ARBA" id="ARBA00023125"/>
    </source>
</evidence>
<dbReference type="SUPFAM" id="SSF46689">
    <property type="entry name" value="Homeodomain-like"/>
    <property type="match status" value="1"/>
</dbReference>
<reference evidence="4" key="1">
    <citation type="submission" date="2024-04" db="EMBL/GenBank/DDBJ databases">
        <title>Limosilactobacillus allomucosae sp. nov., a novel species isolated from wild boar faecal samples as a potential probiotics for domestic pigs.</title>
        <authorList>
            <person name="Chen B."/>
        </authorList>
    </citation>
    <scope>NUCLEOTIDE SEQUENCE</scope>
    <source>
        <strain evidence="4">WILCCON 0051</strain>
    </source>
</reference>
<proteinExistence type="predicted"/>